<evidence type="ECO:0000259" key="5">
    <source>
        <dbReference type="Pfam" id="PF10551"/>
    </source>
</evidence>
<accession>A0A813VHJ2</accession>
<dbReference type="InterPro" id="IPR018289">
    <property type="entry name" value="MULE_transposase_dom"/>
</dbReference>
<dbReference type="AlphaFoldDB" id="A0A813VHJ2"/>
<comment type="caution">
    <text evidence="6">The sequence shown here is derived from an EMBL/GenBank/DDBJ whole genome shotgun (WGS) entry which is preliminary data.</text>
</comment>
<dbReference type="Pfam" id="PF10551">
    <property type="entry name" value="MULE"/>
    <property type="match status" value="1"/>
</dbReference>
<keyword evidence="1" id="KW-0479">Metal-binding</keyword>
<feature type="domain" description="MULE transposase" evidence="5">
    <location>
        <begin position="181"/>
        <end position="279"/>
    </location>
</feature>
<sequence>MFSVTETTKGKQCLLFDEYRYHRERIRNTTTYWRCERIGDCRGRVIQRGDDLPIVTSPHNHDPDKIRNEIEQFKTGLKKSIRETQTPIKKIYRSELIKRYSSSPDDVCELPMYHQIKNSLYRIKNENYPSVPESINEFVLEGKWRMSLDNQDFIIIDHHNPRFITFGTAQSLQDLCAADHLFMDGTFKSCPSVFGQLYTIHIDSSASNGTVPVLYSFLPKKTKSIYTLLFNELRTITLQHDLVLNPKFITIDFEKGAIAALKNVFPNSKIKGCNFHYNQCIFRKIQEIGLQQDYYNSSNDDPTSVKRLVQETGALAFMPIQEVNELWCKIMDKFEHIPRSQDFFDYFTETWIENGCLFPRCLWNYYKFNGARTNNGCEGWHHRLNSNINSSNPNLYQVIDELKRDYAFNMATIKQLTSSTSKPRRNPKFVHRNQRIIDLMNRYEEGRLPLTEYFDKISQTIGKKSQ</sequence>
<dbReference type="GO" id="GO:0008270">
    <property type="term" value="F:zinc ion binding"/>
    <property type="evidence" value="ECO:0007669"/>
    <property type="project" value="UniProtKB-KW"/>
</dbReference>
<name>A0A813VHJ2_9BILA</name>
<dbReference type="PANTHER" id="PTHR47160">
    <property type="entry name" value="PUTATIVE-RELATED"/>
    <property type="match status" value="1"/>
</dbReference>
<dbReference type="PANTHER" id="PTHR47160:SF10">
    <property type="entry name" value="MULE TRANSPOSASE DOMAIN-CONTAINING PROTEIN"/>
    <property type="match status" value="1"/>
</dbReference>
<gene>
    <name evidence="6" type="ORF">JXQ802_LOCUS6064</name>
</gene>
<evidence type="ECO:0000259" key="4">
    <source>
        <dbReference type="Pfam" id="PF04500"/>
    </source>
</evidence>
<evidence type="ECO:0000256" key="3">
    <source>
        <dbReference type="ARBA" id="ARBA00022833"/>
    </source>
</evidence>
<dbReference type="InterPro" id="IPR007588">
    <property type="entry name" value="Znf_FLYWCH"/>
</dbReference>
<feature type="domain" description="FLYWCH-type" evidence="4">
    <location>
        <begin position="5"/>
        <end position="61"/>
    </location>
</feature>
<evidence type="ECO:0000256" key="2">
    <source>
        <dbReference type="ARBA" id="ARBA00022771"/>
    </source>
</evidence>
<organism evidence="6 7">
    <name type="scientific">Rotaria sordida</name>
    <dbReference type="NCBI Taxonomy" id="392033"/>
    <lineage>
        <taxon>Eukaryota</taxon>
        <taxon>Metazoa</taxon>
        <taxon>Spiralia</taxon>
        <taxon>Gnathifera</taxon>
        <taxon>Rotifera</taxon>
        <taxon>Eurotatoria</taxon>
        <taxon>Bdelloidea</taxon>
        <taxon>Philodinida</taxon>
        <taxon>Philodinidae</taxon>
        <taxon>Rotaria</taxon>
    </lineage>
</organism>
<dbReference type="EMBL" id="CAJNOL010000093">
    <property type="protein sequence ID" value="CAF0838595.1"/>
    <property type="molecule type" value="Genomic_DNA"/>
</dbReference>
<keyword evidence="7" id="KW-1185">Reference proteome</keyword>
<reference evidence="6" key="1">
    <citation type="submission" date="2021-02" db="EMBL/GenBank/DDBJ databases">
        <authorList>
            <person name="Nowell W R."/>
        </authorList>
    </citation>
    <scope>NUCLEOTIDE SEQUENCE</scope>
</reference>
<protein>
    <recommendedName>
        <fullName evidence="8">MULE transposase domain-containing protein</fullName>
    </recommendedName>
</protein>
<dbReference type="Gene3D" id="2.20.25.240">
    <property type="match status" value="1"/>
</dbReference>
<dbReference type="Proteomes" id="UP000663870">
    <property type="component" value="Unassembled WGS sequence"/>
</dbReference>
<keyword evidence="3" id="KW-0862">Zinc</keyword>
<evidence type="ECO:0000256" key="1">
    <source>
        <dbReference type="ARBA" id="ARBA00022723"/>
    </source>
</evidence>
<proteinExistence type="predicted"/>
<keyword evidence="2" id="KW-0863">Zinc-finger</keyword>
<evidence type="ECO:0008006" key="8">
    <source>
        <dbReference type="Google" id="ProtNLM"/>
    </source>
</evidence>
<evidence type="ECO:0000313" key="7">
    <source>
        <dbReference type="Proteomes" id="UP000663870"/>
    </source>
</evidence>
<evidence type="ECO:0000313" key="6">
    <source>
        <dbReference type="EMBL" id="CAF0838595.1"/>
    </source>
</evidence>
<dbReference type="Pfam" id="PF04500">
    <property type="entry name" value="FLYWCH"/>
    <property type="match status" value="1"/>
</dbReference>